<protein>
    <submittedName>
        <fullName evidence="2 3">Uncharacterized protein</fullName>
    </submittedName>
</protein>
<evidence type="ECO:0000313" key="4">
    <source>
        <dbReference type="Proteomes" id="UP000030765"/>
    </source>
</evidence>
<reference evidence="2 4" key="1">
    <citation type="journal article" date="2014" name="BMC Genomics">
        <title>Genome sequence of Anopheles sinensis provides insight into genetics basis of mosquito competence for malaria parasites.</title>
        <authorList>
            <person name="Zhou D."/>
            <person name="Zhang D."/>
            <person name="Ding G."/>
            <person name="Shi L."/>
            <person name="Hou Q."/>
            <person name="Ye Y."/>
            <person name="Xu Y."/>
            <person name="Zhou H."/>
            <person name="Xiong C."/>
            <person name="Li S."/>
            <person name="Yu J."/>
            <person name="Hong S."/>
            <person name="Yu X."/>
            <person name="Zou P."/>
            <person name="Chen C."/>
            <person name="Chang X."/>
            <person name="Wang W."/>
            <person name="Lv Y."/>
            <person name="Sun Y."/>
            <person name="Ma L."/>
            <person name="Shen B."/>
            <person name="Zhu C."/>
        </authorList>
    </citation>
    <scope>NUCLEOTIDE SEQUENCE [LARGE SCALE GENOMIC DNA]</scope>
</reference>
<accession>A0A084W857</accession>
<reference evidence="3" key="2">
    <citation type="submission" date="2020-05" db="UniProtKB">
        <authorList>
            <consortium name="EnsemblMetazoa"/>
        </authorList>
    </citation>
    <scope>IDENTIFICATION</scope>
</reference>
<name>A0A084W857_ANOSI</name>
<keyword evidence="4" id="KW-1185">Reference proteome</keyword>
<dbReference type="EMBL" id="KE525317">
    <property type="protein sequence ID" value="KFB46401.1"/>
    <property type="molecule type" value="Genomic_DNA"/>
</dbReference>
<evidence type="ECO:0000313" key="2">
    <source>
        <dbReference type="EMBL" id="KFB46401.1"/>
    </source>
</evidence>
<dbReference type="AlphaFoldDB" id="A0A084W857"/>
<dbReference type="EnsemblMetazoa" id="ASIC014398-RA">
    <property type="protein sequence ID" value="ASIC014398-PA"/>
    <property type="gene ID" value="ASIC014398"/>
</dbReference>
<dbReference type="VEuPathDB" id="VectorBase:ASIC014398"/>
<dbReference type="EMBL" id="ATLV01021369">
    <property type="status" value="NOT_ANNOTATED_CDS"/>
    <property type="molecule type" value="Genomic_DNA"/>
</dbReference>
<dbReference type="Proteomes" id="UP000030765">
    <property type="component" value="Unassembled WGS sequence"/>
</dbReference>
<feature type="region of interest" description="Disordered" evidence="1">
    <location>
        <begin position="19"/>
        <end position="86"/>
    </location>
</feature>
<evidence type="ECO:0000256" key="1">
    <source>
        <dbReference type="SAM" id="MobiDB-lite"/>
    </source>
</evidence>
<gene>
    <name evidence="2" type="ORF">ZHAS_00014398</name>
</gene>
<feature type="compositionally biased region" description="Polar residues" evidence="1">
    <location>
        <begin position="42"/>
        <end position="59"/>
    </location>
</feature>
<feature type="compositionally biased region" description="Low complexity" evidence="1">
    <location>
        <begin position="60"/>
        <end position="71"/>
    </location>
</feature>
<proteinExistence type="predicted"/>
<evidence type="ECO:0000313" key="3">
    <source>
        <dbReference type="EnsemblMetazoa" id="ASIC014398-PA"/>
    </source>
</evidence>
<sequence>MFTTFYRLGAEIRPTTVQRRLQKTLPERGSKGDATMRPPSPVNGTFEQDSVVSETLIRSTTTTTPPTVEPTMNRGHRTPWQTADDIITPTHGSPDARTVLVCLCFCVCLL</sequence>
<organism evidence="2">
    <name type="scientific">Anopheles sinensis</name>
    <name type="common">Mosquito</name>
    <dbReference type="NCBI Taxonomy" id="74873"/>
    <lineage>
        <taxon>Eukaryota</taxon>
        <taxon>Metazoa</taxon>
        <taxon>Ecdysozoa</taxon>
        <taxon>Arthropoda</taxon>
        <taxon>Hexapoda</taxon>
        <taxon>Insecta</taxon>
        <taxon>Pterygota</taxon>
        <taxon>Neoptera</taxon>
        <taxon>Endopterygota</taxon>
        <taxon>Diptera</taxon>
        <taxon>Nematocera</taxon>
        <taxon>Culicoidea</taxon>
        <taxon>Culicidae</taxon>
        <taxon>Anophelinae</taxon>
        <taxon>Anopheles</taxon>
    </lineage>
</organism>